<keyword evidence="7" id="KW-0378">Hydrolase</keyword>
<comment type="subcellular location">
    <subcellularLocation>
        <location evidence="2">Secreted</location>
    </subcellularLocation>
</comment>
<dbReference type="Pfam" id="PF00149">
    <property type="entry name" value="Metallophos"/>
    <property type="match status" value="1"/>
</dbReference>
<dbReference type="InterPro" id="IPR004843">
    <property type="entry name" value="Calcineurin-like_PHP"/>
</dbReference>
<dbReference type="Pfam" id="PF19272">
    <property type="entry name" value="ASMase_C"/>
    <property type="match status" value="1"/>
</dbReference>
<dbReference type="GO" id="GO:0005764">
    <property type="term" value="C:lysosome"/>
    <property type="evidence" value="ECO:0007669"/>
    <property type="project" value="TreeGrafter"/>
</dbReference>
<dbReference type="AlphaFoldDB" id="A0A818KRD4"/>
<dbReference type="SUPFAM" id="SSF56300">
    <property type="entry name" value="Metallo-dependent phosphatases"/>
    <property type="match status" value="1"/>
</dbReference>
<comment type="cofactor">
    <cofactor evidence="1">
        <name>Zn(2+)</name>
        <dbReference type="ChEBI" id="CHEBI:29105"/>
    </cofactor>
</comment>
<dbReference type="CDD" id="cd00842">
    <property type="entry name" value="MPP_ASMase"/>
    <property type="match status" value="1"/>
</dbReference>
<evidence type="ECO:0000256" key="2">
    <source>
        <dbReference type="ARBA" id="ARBA00004613"/>
    </source>
</evidence>
<accession>A0A818KRD4</accession>
<evidence type="ECO:0000259" key="11">
    <source>
        <dbReference type="Pfam" id="PF19272"/>
    </source>
</evidence>
<feature type="domain" description="Sphingomyelin phosphodiesterase C-terminal" evidence="11">
    <location>
        <begin position="247"/>
        <end position="355"/>
    </location>
</feature>
<name>A0A818KRD4_9BILA</name>
<dbReference type="GO" id="GO:0016020">
    <property type="term" value="C:membrane"/>
    <property type="evidence" value="ECO:0007669"/>
    <property type="project" value="GOC"/>
</dbReference>
<evidence type="ECO:0000256" key="4">
    <source>
        <dbReference type="ARBA" id="ARBA00022525"/>
    </source>
</evidence>
<sequence length="373" mass="43654">WGDYRNCDIPYWTAEYILKYAAELENIDFIYYTGDLPAHNVWNQSRTDQLYSINTINNMLATIFPNKTFYSAVGNHEAAPCNLYPTPNIRTDNISWLYETLADNWIKLGLPNDTRDNILYGAFYTTLVRPGLRLISLNMNYCSRENFWLLINTTDPLGQLQWLIQWLQYAEDHEEKVHIIGHHPPRSCLASWGWNFYKIVNRYENTIAGQFYGHTHYDEFLMFYDEIDQKRPVSMAYMGPSLTTSSYLNPGYRIYSIDGEYSGSSYWVLDHRTVIMNLTASNLYNKTIFIDEYDARDAYQMENLFPNDWNNLVEKLKNDLDGSLMSLVYQYYTKSYANGNQCDHICRRGLLCSFISARENNPHGCDSIPPFVL</sequence>
<organism evidence="12 13">
    <name type="scientific">Rotaria sordida</name>
    <dbReference type="NCBI Taxonomy" id="392033"/>
    <lineage>
        <taxon>Eukaryota</taxon>
        <taxon>Metazoa</taxon>
        <taxon>Spiralia</taxon>
        <taxon>Gnathifera</taxon>
        <taxon>Rotifera</taxon>
        <taxon>Eurotatoria</taxon>
        <taxon>Bdelloidea</taxon>
        <taxon>Philodinida</taxon>
        <taxon>Philodinidae</taxon>
        <taxon>Rotaria</taxon>
    </lineage>
</organism>
<dbReference type="GO" id="GO:0061750">
    <property type="term" value="F:acid sphingomyelin phosphodiesterase activity"/>
    <property type="evidence" value="ECO:0007669"/>
    <property type="project" value="TreeGrafter"/>
</dbReference>
<feature type="domain" description="Calcineurin-like phosphoesterase" evidence="10">
    <location>
        <begin position="13"/>
        <end position="217"/>
    </location>
</feature>
<dbReference type="InterPro" id="IPR041805">
    <property type="entry name" value="ASMase/PPN1_MPP"/>
</dbReference>
<evidence type="ECO:0000256" key="1">
    <source>
        <dbReference type="ARBA" id="ARBA00001947"/>
    </source>
</evidence>
<evidence type="ECO:0000256" key="9">
    <source>
        <dbReference type="ARBA" id="ARBA00023180"/>
    </source>
</evidence>
<proteinExistence type="inferred from homology"/>
<evidence type="ECO:0000256" key="5">
    <source>
        <dbReference type="ARBA" id="ARBA00022723"/>
    </source>
</evidence>
<dbReference type="PANTHER" id="PTHR10340">
    <property type="entry name" value="SPHINGOMYELIN PHOSPHODIESTERASE"/>
    <property type="match status" value="1"/>
</dbReference>
<evidence type="ECO:0000256" key="7">
    <source>
        <dbReference type="ARBA" id="ARBA00022801"/>
    </source>
</evidence>
<comment type="similarity">
    <text evidence="3">Belongs to the acid sphingomyelinase family.</text>
</comment>
<keyword evidence="9" id="KW-0325">Glycoprotein</keyword>
<evidence type="ECO:0000313" key="13">
    <source>
        <dbReference type="Proteomes" id="UP000663823"/>
    </source>
</evidence>
<keyword evidence="8" id="KW-0862">Zinc</keyword>
<dbReference type="PANTHER" id="PTHR10340:SF34">
    <property type="entry name" value="SPHINGOMYELIN PHOSPHODIESTERASE"/>
    <property type="match status" value="1"/>
</dbReference>
<keyword evidence="5" id="KW-0479">Metal-binding</keyword>
<dbReference type="GO" id="GO:0005615">
    <property type="term" value="C:extracellular space"/>
    <property type="evidence" value="ECO:0007669"/>
    <property type="project" value="TreeGrafter"/>
</dbReference>
<dbReference type="GO" id="GO:0006685">
    <property type="term" value="P:sphingomyelin catabolic process"/>
    <property type="evidence" value="ECO:0007669"/>
    <property type="project" value="TreeGrafter"/>
</dbReference>
<dbReference type="Proteomes" id="UP000663823">
    <property type="component" value="Unassembled WGS sequence"/>
</dbReference>
<dbReference type="InterPro" id="IPR029052">
    <property type="entry name" value="Metallo-depent_PP-like"/>
</dbReference>
<evidence type="ECO:0000256" key="8">
    <source>
        <dbReference type="ARBA" id="ARBA00022833"/>
    </source>
</evidence>
<keyword evidence="4" id="KW-0964">Secreted</keyword>
<protein>
    <recommendedName>
        <fullName evidence="14">Sphingomyelin phosphodiesterase</fullName>
    </recommendedName>
</protein>
<dbReference type="GO" id="GO:0046872">
    <property type="term" value="F:metal ion binding"/>
    <property type="evidence" value="ECO:0007669"/>
    <property type="project" value="UniProtKB-KW"/>
</dbReference>
<evidence type="ECO:0000256" key="3">
    <source>
        <dbReference type="ARBA" id="ARBA00008234"/>
    </source>
</evidence>
<dbReference type="EMBL" id="CAJOAX010000297">
    <property type="protein sequence ID" value="CAF3560581.1"/>
    <property type="molecule type" value="Genomic_DNA"/>
</dbReference>
<dbReference type="InterPro" id="IPR045473">
    <property type="entry name" value="ASM_C"/>
</dbReference>
<keyword evidence="6" id="KW-0732">Signal</keyword>
<evidence type="ECO:0000313" key="12">
    <source>
        <dbReference type="EMBL" id="CAF3560581.1"/>
    </source>
</evidence>
<dbReference type="Gene3D" id="3.60.21.10">
    <property type="match status" value="1"/>
</dbReference>
<reference evidence="12" key="1">
    <citation type="submission" date="2021-02" db="EMBL/GenBank/DDBJ databases">
        <authorList>
            <person name="Nowell W R."/>
        </authorList>
    </citation>
    <scope>NUCLEOTIDE SEQUENCE</scope>
</reference>
<evidence type="ECO:0000256" key="6">
    <source>
        <dbReference type="ARBA" id="ARBA00022729"/>
    </source>
</evidence>
<comment type="caution">
    <text evidence="12">The sequence shown here is derived from an EMBL/GenBank/DDBJ whole genome shotgun (WGS) entry which is preliminary data.</text>
</comment>
<evidence type="ECO:0008006" key="14">
    <source>
        <dbReference type="Google" id="ProtNLM"/>
    </source>
</evidence>
<evidence type="ECO:0000259" key="10">
    <source>
        <dbReference type="Pfam" id="PF00149"/>
    </source>
</evidence>
<dbReference type="GO" id="GO:0046513">
    <property type="term" value="P:ceramide biosynthetic process"/>
    <property type="evidence" value="ECO:0007669"/>
    <property type="project" value="TreeGrafter"/>
</dbReference>
<feature type="non-terminal residue" evidence="12">
    <location>
        <position position="1"/>
    </location>
</feature>
<gene>
    <name evidence="12" type="ORF">OTI717_LOCUS4780</name>
</gene>